<dbReference type="Proteomes" id="UP000290092">
    <property type="component" value="Unassembled WGS sequence"/>
</dbReference>
<organism evidence="5 6">
    <name type="scientific">Malaciobacter mytili LMG 24559</name>
    <dbReference type="NCBI Taxonomy" id="1032238"/>
    <lineage>
        <taxon>Bacteria</taxon>
        <taxon>Pseudomonadati</taxon>
        <taxon>Campylobacterota</taxon>
        <taxon>Epsilonproteobacteria</taxon>
        <taxon>Campylobacterales</taxon>
        <taxon>Arcobacteraceae</taxon>
        <taxon>Malaciobacter</taxon>
    </lineage>
</organism>
<dbReference type="InterPro" id="IPR033120">
    <property type="entry name" value="HOTDOG_ACOT"/>
</dbReference>
<comment type="caution">
    <text evidence="5">The sequence shown here is derived from an EMBL/GenBank/DDBJ whole genome shotgun (WGS) entry which is preliminary data.</text>
</comment>
<comment type="similarity">
    <text evidence="1">Belongs to the acyl coenzyme A hydrolase family.</text>
</comment>
<dbReference type="AlphaFoldDB" id="A0AAX2AD77"/>
<dbReference type="InterPro" id="IPR029069">
    <property type="entry name" value="HotDog_dom_sf"/>
</dbReference>
<sequence length="162" mass="18517">MAKESRRELPTKIKLTMLMSPSMANFSGKNVHGGEILKILDQVAYACASQYSKTYVVTLSSDMVLFRNPIKIGSLVTFKATLNYTGNTSMEIGIKVVSQDIKTKEKIHTNTCYFTMISVDENMKPVPVPKYIPITLKEKKRYNKALKRRKFREKMIKKSKKV</sequence>
<dbReference type="InterPro" id="IPR006683">
    <property type="entry name" value="Thioestr_dom"/>
</dbReference>
<gene>
    <name evidence="5" type="ORF">CP985_11405</name>
</gene>
<proteinExistence type="inferred from homology"/>
<reference evidence="5 6" key="1">
    <citation type="submission" date="2017-09" db="EMBL/GenBank/DDBJ databases">
        <title>Genomics of the genus Arcobacter.</title>
        <authorList>
            <person name="Perez-Cataluna A."/>
            <person name="Figueras M.J."/>
            <person name="Salas-Masso N."/>
        </authorList>
    </citation>
    <scope>NUCLEOTIDE SEQUENCE [LARGE SCALE GENOMIC DNA]</scope>
    <source>
        <strain evidence="5 6">CECT 7386</strain>
    </source>
</reference>
<dbReference type="KEGG" id="amyt:AMYT_1362"/>
<evidence type="ECO:0000313" key="6">
    <source>
        <dbReference type="Proteomes" id="UP000290092"/>
    </source>
</evidence>
<evidence type="ECO:0000259" key="4">
    <source>
        <dbReference type="PROSITE" id="PS51770"/>
    </source>
</evidence>
<evidence type="ECO:0000313" key="5">
    <source>
        <dbReference type="EMBL" id="RXK14843.1"/>
    </source>
</evidence>
<name>A0AAX2AD77_9BACT</name>
<dbReference type="SUPFAM" id="SSF54637">
    <property type="entry name" value="Thioesterase/thiol ester dehydrase-isomerase"/>
    <property type="match status" value="1"/>
</dbReference>
<dbReference type="Pfam" id="PF03061">
    <property type="entry name" value="4HBT"/>
    <property type="match status" value="1"/>
</dbReference>
<dbReference type="PROSITE" id="PS51770">
    <property type="entry name" value="HOTDOG_ACOT"/>
    <property type="match status" value="1"/>
</dbReference>
<dbReference type="CDD" id="cd03442">
    <property type="entry name" value="BFIT_BACH"/>
    <property type="match status" value="1"/>
</dbReference>
<accession>A0AAX2AD77</accession>
<evidence type="ECO:0000256" key="2">
    <source>
        <dbReference type="ARBA" id="ARBA00022801"/>
    </source>
</evidence>
<dbReference type="GO" id="GO:0005829">
    <property type="term" value="C:cytosol"/>
    <property type="evidence" value="ECO:0007669"/>
    <property type="project" value="TreeGrafter"/>
</dbReference>
<protein>
    <submittedName>
        <fullName evidence="5">Acyl-CoA thioesterase</fullName>
    </submittedName>
</protein>
<dbReference type="PANTHER" id="PTHR11049:SF16">
    <property type="entry name" value="PROTEIN VDLD"/>
    <property type="match status" value="1"/>
</dbReference>
<dbReference type="GO" id="GO:0006637">
    <property type="term" value="P:acyl-CoA metabolic process"/>
    <property type="evidence" value="ECO:0007669"/>
    <property type="project" value="TreeGrafter"/>
</dbReference>
<keyword evidence="2 3" id="KW-0378">Hydrolase</keyword>
<dbReference type="RefSeq" id="WP_114841800.1">
    <property type="nucleotide sequence ID" value="NZ_CP031219.1"/>
</dbReference>
<dbReference type="PANTHER" id="PTHR11049">
    <property type="entry name" value="ACYL COENZYME A THIOESTER HYDROLASE"/>
    <property type="match status" value="1"/>
</dbReference>
<dbReference type="EMBL" id="NXID01000049">
    <property type="protein sequence ID" value="RXK14843.1"/>
    <property type="molecule type" value="Genomic_DNA"/>
</dbReference>
<dbReference type="InterPro" id="IPR040170">
    <property type="entry name" value="Cytosol_ACT"/>
</dbReference>
<keyword evidence="6" id="KW-1185">Reference proteome</keyword>
<evidence type="ECO:0000256" key="3">
    <source>
        <dbReference type="PROSITE-ProRule" id="PRU01106"/>
    </source>
</evidence>
<evidence type="ECO:0000256" key="1">
    <source>
        <dbReference type="ARBA" id="ARBA00010458"/>
    </source>
</evidence>
<dbReference type="Gene3D" id="3.10.129.10">
    <property type="entry name" value="Hotdog Thioesterase"/>
    <property type="match status" value="1"/>
</dbReference>
<feature type="domain" description="HotDog ACOT-type" evidence="4">
    <location>
        <begin position="9"/>
        <end position="122"/>
    </location>
</feature>
<dbReference type="GO" id="GO:0052816">
    <property type="term" value="F:long-chain fatty acyl-CoA hydrolase activity"/>
    <property type="evidence" value="ECO:0007669"/>
    <property type="project" value="TreeGrafter"/>
</dbReference>